<dbReference type="GO" id="GO:0005886">
    <property type="term" value="C:plasma membrane"/>
    <property type="evidence" value="ECO:0007669"/>
    <property type="project" value="TreeGrafter"/>
</dbReference>
<dbReference type="InterPro" id="IPR020846">
    <property type="entry name" value="MFS_dom"/>
</dbReference>
<feature type="transmembrane region" description="Helical" evidence="8">
    <location>
        <begin position="157"/>
        <end position="176"/>
    </location>
</feature>
<dbReference type="OrthoDB" id="10021397at2759"/>
<dbReference type="AlphaFoldDB" id="A0A139HHQ5"/>
<evidence type="ECO:0000256" key="8">
    <source>
        <dbReference type="SAM" id="Phobius"/>
    </source>
</evidence>
<evidence type="ECO:0000256" key="7">
    <source>
        <dbReference type="SAM" id="MobiDB-lite"/>
    </source>
</evidence>
<dbReference type="GO" id="GO:0022857">
    <property type="term" value="F:transmembrane transporter activity"/>
    <property type="evidence" value="ECO:0007669"/>
    <property type="project" value="InterPro"/>
</dbReference>
<comment type="subcellular location">
    <subcellularLocation>
        <location evidence="1">Membrane</location>
        <topology evidence="1">Multi-pass membrane protein</topology>
    </subcellularLocation>
</comment>
<feature type="transmembrane region" description="Helical" evidence="8">
    <location>
        <begin position="480"/>
        <end position="509"/>
    </location>
</feature>
<feature type="transmembrane region" description="Helical" evidence="8">
    <location>
        <begin position="287"/>
        <end position="306"/>
    </location>
</feature>
<dbReference type="PANTHER" id="PTHR23501">
    <property type="entry name" value="MAJOR FACILITATOR SUPERFAMILY"/>
    <property type="match status" value="1"/>
</dbReference>
<dbReference type="EMBL" id="LFZN01000047">
    <property type="protein sequence ID" value="KXT01998.1"/>
    <property type="molecule type" value="Genomic_DNA"/>
</dbReference>
<feature type="transmembrane region" description="Helical" evidence="8">
    <location>
        <begin position="391"/>
        <end position="412"/>
    </location>
</feature>
<feature type="transmembrane region" description="Helical" evidence="8">
    <location>
        <begin position="424"/>
        <end position="442"/>
    </location>
</feature>
<dbReference type="PROSITE" id="PS50850">
    <property type="entry name" value="MFS"/>
    <property type="match status" value="1"/>
</dbReference>
<evidence type="ECO:0000256" key="3">
    <source>
        <dbReference type="ARBA" id="ARBA00022448"/>
    </source>
</evidence>
<feature type="transmembrane region" description="Helical" evidence="8">
    <location>
        <begin position="182"/>
        <end position="201"/>
    </location>
</feature>
<feature type="domain" description="Major facilitator superfamily (MFS) profile" evidence="9">
    <location>
        <begin position="93"/>
        <end position="588"/>
    </location>
</feature>
<gene>
    <name evidence="10" type="ORF">AC578_6530</name>
</gene>
<feature type="transmembrane region" description="Helical" evidence="8">
    <location>
        <begin position="318"/>
        <end position="340"/>
    </location>
</feature>
<name>A0A139HHQ5_9PEZI</name>
<evidence type="ECO:0000256" key="6">
    <source>
        <dbReference type="ARBA" id="ARBA00023136"/>
    </source>
</evidence>
<dbReference type="Pfam" id="PF07690">
    <property type="entry name" value="MFS_1"/>
    <property type="match status" value="1"/>
</dbReference>
<keyword evidence="3" id="KW-0813">Transport</keyword>
<keyword evidence="5 8" id="KW-1133">Transmembrane helix</keyword>
<dbReference type="PANTHER" id="PTHR23501:SF12">
    <property type="entry name" value="MAJOR FACILITATOR SUPERFAMILY (MFS) PROFILE DOMAIN-CONTAINING PROTEIN-RELATED"/>
    <property type="match status" value="1"/>
</dbReference>
<evidence type="ECO:0000313" key="11">
    <source>
        <dbReference type="Proteomes" id="UP000070133"/>
    </source>
</evidence>
<feature type="transmembrane region" description="Helical" evidence="8">
    <location>
        <begin position="454"/>
        <end position="473"/>
    </location>
</feature>
<feature type="transmembrane region" description="Helical" evidence="8">
    <location>
        <begin position="563"/>
        <end position="582"/>
    </location>
</feature>
<keyword evidence="11" id="KW-1185">Reference proteome</keyword>
<sequence length="591" mass="63823">MTDLNPELPRRKQRAAPISLLRIAQENQRRDRMKKPSLADLKHKVSANTLESADKDRKVHRDIRPEDKEAYDSQNEFLAGFPRNLHGFKWAFVVTSLMSLSFMLGLDTTITAVVQASFTNSFQSVNLLGFSSAAFFLGAATTVLTWSQVYGAFDVKWALVVSLVVFEVGSIISGAAPNINALIVGRAFSGVGGSGMAVGIWSMLSLTTTEEERAFYMRLPNLAWGIGIIVGPIVGGAFAEGSATWRWGYYIQLCIGAACAGSLVLLLPAKHLQPTAAFRDRITSIDLVGALLLSLSLLCLVLAINFGGLSYSWDSGSVIALFVLAGLFSIAFALQQVSCWMTQQTLLPIAVLKEAKMLPMFLLQACSATAFSVTCYFIPLCFQYVKDERPLTAGVHLLPLVIPTFAAAVIGIQLLQRDRLLEPSLLIGGSLVLAGSSLMYNIDAYTDNAKIYGYTILIGAGAGLSIDTPLLACRTVVSPFFLLSAIALMVFAQFVVPAITLSIAFAAFLNAAQSEIQSMLPKDRPYHATSMIGGDAKQYFGGLDVRTRHQITRAIADTLAEPYALVIASGSLALVAASFLLWTRLTSRTKT</sequence>
<comment type="caution">
    <text evidence="10">The sequence shown here is derived from an EMBL/GenBank/DDBJ whole genome shotgun (WGS) entry which is preliminary data.</text>
</comment>
<keyword evidence="4 8" id="KW-0812">Transmembrane</keyword>
<evidence type="ECO:0000256" key="5">
    <source>
        <dbReference type="ARBA" id="ARBA00022989"/>
    </source>
</evidence>
<evidence type="ECO:0000256" key="1">
    <source>
        <dbReference type="ARBA" id="ARBA00004141"/>
    </source>
</evidence>
<proteinExistence type="inferred from homology"/>
<dbReference type="SUPFAM" id="SSF103473">
    <property type="entry name" value="MFS general substrate transporter"/>
    <property type="match status" value="1"/>
</dbReference>
<evidence type="ECO:0000313" key="10">
    <source>
        <dbReference type="EMBL" id="KXT01998.1"/>
    </source>
</evidence>
<evidence type="ECO:0000259" key="9">
    <source>
        <dbReference type="PROSITE" id="PS50850"/>
    </source>
</evidence>
<protein>
    <recommendedName>
        <fullName evidence="9">Major facilitator superfamily (MFS) profile domain-containing protein</fullName>
    </recommendedName>
</protein>
<dbReference type="Proteomes" id="UP000070133">
    <property type="component" value="Unassembled WGS sequence"/>
</dbReference>
<feature type="region of interest" description="Disordered" evidence="7">
    <location>
        <begin position="1"/>
        <end position="38"/>
    </location>
</feature>
<feature type="transmembrane region" description="Helical" evidence="8">
    <location>
        <begin position="222"/>
        <end position="241"/>
    </location>
</feature>
<dbReference type="InterPro" id="IPR011701">
    <property type="entry name" value="MFS"/>
</dbReference>
<evidence type="ECO:0000256" key="2">
    <source>
        <dbReference type="ARBA" id="ARBA00007520"/>
    </source>
</evidence>
<comment type="similarity">
    <text evidence="2">Belongs to the major facilitator superfamily. TCR/Tet family.</text>
</comment>
<reference evidence="10 11" key="1">
    <citation type="submission" date="2015-07" db="EMBL/GenBank/DDBJ databases">
        <title>Comparative genomics of the Sigatoka disease complex on banana suggests a link between parallel evolutionary changes in Pseudocercospora fijiensis and Pseudocercospora eumusae and increased virulence on the banana host.</title>
        <authorList>
            <person name="Chang T.-C."/>
            <person name="Salvucci A."/>
            <person name="Crous P.W."/>
            <person name="Stergiopoulos I."/>
        </authorList>
    </citation>
    <scope>NUCLEOTIDE SEQUENCE [LARGE SCALE GENOMIC DNA]</scope>
    <source>
        <strain evidence="10 11">CBS 114824</strain>
    </source>
</reference>
<accession>A0A139HHQ5</accession>
<keyword evidence="6 8" id="KW-0472">Membrane</keyword>
<feature type="transmembrane region" description="Helical" evidence="8">
    <location>
        <begin position="247"/>
        <end position="267"/>
    </location>
</feature>
<feature type="transmembrane region" description="Helical" evidence="8">
    <location>
        <begin position="90"/>
        <end position="113"/>
    </location>
</feature>
<organism evidence="10 11">
    <name type="scientific">Pseudocercospora eumusae</name>
    <dbReference type="NCBI Taxonomy" id="321146"/>
    <lineage>
        <taxon>Eukaryota</taxon>
        <taxon>Fungi</taxon>
        <taxon>Dikarya</taxon>
        <taxon>Ascomycota</taxon>
        <taxon>Pezizomycotina</taxon>
        <taxon>Dothideomycetes</taxon>
        <taxon>Dothideomycetidae</taxon>
        <taxon>Mycosphaerellales</taxon>
        <taxon>Mycosphaerellaceae</taxon>
        <taxon>Pseudocercospora</taxon>
    </lineage>
</organism>
<dbReference type="Gene3D" id="1.20.1250.20">
    <property type="entry name" value="MFS general substrate transporter like domains"/>
    <property type="match status" value="1"/>
</dbReference>
<feature type="transmembrane region" description="Helical" evidence="8">
    <location>
        <begin position="125"/>
        <end position="145"/>
    </location>
</feature>
<evidence type="ECO:0000256" key="4">
    <source>
        <dbReference type="ARBA" id="ARBA00022692"/>
    </source>
</evidence>
<dbReference type="InterPro" id="IPR036259">
    <property type="entry name" value="MFS_trans_sf"/>
</dbReference>
<feature type="transmembrane region" description="Helical" evidence="8">
    <location>
        <begin position="361"/>
        <end position="385"/>
    </location>
</feature>